<reference evidence="2 3" key="1">
    <citation type="submission" date="2021-07" db="EMBL/GenBank/DDBJ databases">
        <title>Actinomadura sp. PM05-2 isolated from lichen.</title>
        <authorList>
            <person name="Somphong A."/>
            <person name="Phongsopitanun W."/>
            <person name="Tanasupawat S."/>
            <person name="Peongsungnone V."/>
        </authorList>
    </citation>
    <scope>NUCLEOTIDE SEQUENCE [LARGE SCALE GENOMIC DNA]</scope>
    <source>
        <strain evidence="2 3">PM05-2</strain>
    </source>
</reference>
<keyword evidence="3" id="KW-1185">Reference proteome</keyword>
<proteinExistence type="predicted"/>
<gene>
    <name evidence="2" type="ORF">K1Y72_05280</name>
</gene>
<protein>
    <recommendedName>
        <fullName evidence="4">DUF4333 domain-containing protein</fullName>
    </recommendedName>
</protein>
<evidence type="ECO:0000313" key="2">
    <source>
        <dbReference type="EMBL" id="MBW8481773.1"/>
    </source>
</evidence>
<accession>A0ABS7FN04</accession>
<dbReference type="Proteomes" id="UP000774570">
    <property type="component" value="Unassembled WGS sequence"/>
</dbReference>
<name>A0ABS7FN04_9ACTN</name>
<comment type="caution">
    <text evidence="2">The sequence shown here is derived from an EMBL/GenBank/DDBJ whole genome shotgun (WGS) entry which is preliminary data.</text>
</comment>
<evidence type="ECO:0000313" key="3">
    <source>
        <dbReference type="Proteomes" id="UP000774570"/>
    </source>
</evidence>
<dbReference type="RefSeq" id="WP_220163769.1">
    <property type="nucleotide sequence ID" value="NZ_JAIBOA010000003.1"/>
</dbReference>
<feature type="chain" id="PRO_5046859160" description="DUF4333 domain-containing protein" evidence="1">
    <location>
        <begin position="23"/>
        <end position="128"/>
    </location>
</feature>
<evidence type="ECO:0008006" key="4">
    <source>
        <dbReference type="Google" id="ProtNLM"/>
    </source>
</evidence>
<evidence type="ECO:0000256" key="1">
    <source>
        <dbReference type="SAM" id="SignalP"/>
    </source>
</evidence>
<dbReference type="PROSITE" id="PS51257">
    <property type="entry name" value="PROKAR_LIPOPROTEIN"/>
    <property type="match status" value="1"/>
</dbReference>
<keyword evidence="1" id="KW-0732">Signal</keyword>
<sequence>MTARPLLALAVLACLAAGCSSARQLGSDTRQGLADGKRLGMLQAHGREEIAGRAHVSIPDRLRCRVTGSGGGTPVSCAGRTADGRPVALTGVITESGPLDKADYVRGDFTATVAGRTVLRAACIGPGC</sequence>
<feature type="signal peptide" evidence="1">
    <location>
        <begin position="1"/>
        <end position="22"/>
    </location>
</feature>
<dbReference type="EMBL" id="JAIBOA010000003">
    <property type="protein sequence ID" value="MBW8481773.1"/>
    <property type="molecule type" value="Genomic_DNA"/>
</dbReference>
<organism evidence="2 3">
    <name type="scientific">Actinomadura parmotrematis</name>
    <dbReference type="NCBI Taxonomy" id="2864039"/>
    <lineage>
        <taxon>Bacteria</taxon>
        <taxon>Bacillati</taxon>
        <taxon>Actinomycetota</taxon>
        <taxon>Actinomycetes</taxon>
        <taxon>Streptosporangiales</taxon>
        <taxon>Thermomonosporaceae</taxon>
        <taxon>Actinomadura</taxon>
    </lineage>
</organism>